<keyword evidence="2" id="KW-0645">Protease</keyword>
<evidence type="ECO:0000256" key="5">
    <source>
        <dbReference type="ARBA" id="ARBA00022833"/>
    </source>
</evidence>
<dbReference type="AlphaFoldDB" id="A0A7S8F302"/>
<dbReference type="GO" id="GO:0046872">
    <property type="term" value="F:metal ion binding"/>
    <property type="evidence" value="ECO:0007669"/>
    <property type="project" value="UniProtKB-KW"/>
</dbReference>
<protein>
    <submittedName>
        <fullName evidence="8">M20/M25/M40 family metallo-hydrolase</fullName>
    </submittedName>
</protein>
<accession>A0A7S8F302</accession>
<dbReference type="Gene3D" id="3.30.70.360">
    <property type="match status" value="1"/>
</dbReference>
<keyword evidence="9" id="KW-1185">Reference proteome</keyword>
<dbReference type="SUPFAM" id="SSF53187">
    <property type="entry name" value="Zn-dependent exopeptidases"/>
    <property type="match status" value="1"/>
</dbReference>
<dbReference type="InterPro" id="IPR047177">
    <property type="entry name" value="Pept_M20A"/>
</dbReference>
<dbReference type="Pfam" id="PF07687">
    <property type="entry name" value="M20_dimer"/>
    <property type="match status" value="1"/>
</dbReference>
<dbReference type="EMBL" id="CP064654">
    <property type="protein sequence ID" value="QPC98294.1"/>
    <property type="molecule type" value="Genomic_DNA"/>
</dbReference>
<evidence type="ECO:0000256" key="4">
    <source>
        <dbReference type="ARBA" id="ARBA00022801"/>
    </source>
</evidence>
<dbReference type="KEGG" id="qso:IRL76_10550"/>
<dbReference type="SUPFAM" id="SSF55031">
    <property type="entry name" value="Bacterial exopeptidase dimerisation domain"/>
    <property type="match status" value="1"/>
</dbReference>
<keyword evidence="5" id="KW-0862">Zinc</keyword>
<dbReference type="Pfam" id="PF01546">
    <property type="entry name" value="Peptidase_M20"/>
    <property type="match status" value="1"/>
</dbReference>
<evidence type="ECO:0000259" key="7">
    <source>
        <dbReference type="Pfam" id="PF07687"/>
    </source>
</evidence>
<dbReference type="Gene3D" id="3.40.630.10">
    <property type="entry name" value="Zn peptidases"/>
    <property type="match status" value="1"/>
</dbReference>
<feature type="chain" id="PRO_5032976857" evidence="6">
    <location>
        <begin position="19"/>
        <end position="471"/>
    </location>
</feature>
<evidence type="ECO:0000313" key="8">
    <source>
        <dbReference type="EMBL" id="QPC98294.1"/>
    </source>
</evidence>
<dbReference type="InterPro" id="IPR011650">
    <property type="entry name" value="Peptidase_M20_dimer"/>
</dbReference>
<keyword evidence="6" id="KW-0732">Signal</keyword>
<dbReference type="RefSeq" id="WP_246449696.1">
    <property type="nucleotide sequence ID" value="NZ_CP064654.1"/>
</dbReference>
<dbReference type="GO" id="GO:0006508">
    <property type="term" value="P:proteolysis"/>
    <property type="evidence" value="ECO:0007669"/>
    <property type="project" value="UniProtKB-KW"/>
</dbReference>
<dbReference type="GO" id="GO:0008233">
    <property type="term" value="F:peptidase activity"/>
    <property type="evidence" value="ECO:0007669"/>
    <property type="project" value="UniProtKB-KW"/>
</dbReference>
<organism evidence="8 9">
    <name type="scientific">Qipengyuania soli</name>
    <dbReference type="NCBI Taxonomy" id="2782568"/>
    <lineage>
        <taxon>Bacteria</taxon>
        <taxon>Pseudomonadati</taxon>
        <taxon>Pseudomonadota</taxon>
        <taxon>Alphaproteobacteria</taxon>
        <taxon>Sphingomonadales</taxon>
        <taxon>Erythrobacteraceae</taxon>
        <taxon>Qipengyuania</taxon>
    </lineage>
</organism>
<evidence type="ECO:0000256" key="6">
    <source>
        <dbReference type="SAM" id="SignalP"/>
    </source>
</evidence>
<evidence type="ECO:0000256" key="1">
    <source>
        <dbReference type="ARBA" id="ARBA00006247"/>
    </source>
</evidence>
<gene>
    <name evidence="8" type="ORF">IRL76_10550</name>
</gene>
<dbReference type="Gene3D" id="1.10.150.900">
    <property type="match status" value="1"/>
</dbReference>
<feature type="signal peptide" evidence="6">
    <location>
        <begin position="1"/>
        <end position="18"/>
    </location>
</feature>
<comment type="similarity">
    <text evidence="1">Belongs to the peptidase M20A family.</text>
</comment>
<dbReference type="PANTHER" id="PTHR45962">
    <property type="entry name" value="N-FATTY-ACYL-AMINO ACID SYNTHASE/HYDROLASE PM20D1"/>
    <property type="match status" value="1"/>
</dbReference>
<keyword evidence="3" id="KW-0479">Metal-binding</keyword>
<evidence type="ECO:0000256" key="3">
    <source>
        <dbReference type="ARBA" id="ARBA00022723"/>
    </source>
</evidence>
<dbReference type="InterPro" id="IPR036264">
    <property type="entry name" value="Bact_exopeptidase_dim_dom"/>
</dbReference>
<feature type="domain" description="Peptidase M20 dimerisation" evidence="7">
    <location>
        <begin position="221"/>
        <end position="367"/>
    </location>
</feature>
<evidence type="ECO:0000313" key="9">
    <source>
        <dbReference type="Proteomes" id="UP000594459"/>
    </source>
</evidence>
<dbReference type="Proteomes" id="UP000594459">
    <property type="component" value="Chromosome"/>
</dbReference>
<reference evidence="8 9" key="1">
    <citation type="submission" date="2020-11" db="EMBL/GenBank/DDBJ databases">
        <title>The genome sequence of Erythrobacter sp. 6D36.</title>
        <authorList>
            <person name="Liu Y."/>
        </authorList>
    </citation>
    <scope>NUCLEOTIDE SEQUENCE [LARGE SCALE GENOMIC DNA]</scope>
    <source>
        <strain evidence="8 9">6D36</strain>
    </source>
</reference>
<evidence type="ECO:0000256" key="2">
    <source>
        <dbReference type="ARBA" id="ARBA00022670"/>
    </source>
</evidence>
<keyword evidence="4 8" id="KW-0378">Hydrolase</keyword>
<dbReference type="InterPro" id="IPR002933">
    <property type="entry name" value="Peptidase_M20"/>
</dbReference>
<dbReference type="PANTHER" id="PTHR45962:SF1">
    <property type="entry name" value="N-FATTY-ACYL-AMINO ACID SYNTHASE_HYDROLASE PM20D1"/>
    <property type="match status" value="1"/>
</dbReference>
<sequence>MKAILLAGALAMAGQASAQDTASAKLTEHQQRVHDIYRDIIAFRTSRGNGQVDDMVAYLSKQFLDAGFSKDDIMVTDYDANGDPTQGLIVRYSAKGKAKAKPIVMLAHMDVVDARPEDWVRNPFELTEADGYFYGRGTTDNKYGVANLSGTFIRLKKEGWTPKRDLYLVFSGDEESGMISTRAQAKWVAENVDPEFILNSDAGGIGLSDDFAPLAQLVQAGEKTFVSFHLVATNKGGHSSRPRKDNALYDMSRALLAIENYSFPVRATELTRSYLGSLGQRIPGEAGAALQAFAKDPTDAKAIAALRASPEFVGTLGTTCVATMIDGGHAENALPQKVTATVNCRVFPGEGVAATKATLEKVVANPDIKFETMGDPVEGPDSKLRDDVRKAIEVSLAKRYGKAIPIVPYMESGGTDGMHYRRLGYDTVAISAAASRPQDMYAHGLDERLLVKSFYDGLDHWYWILKELAGR</sequence>
<proteinExistence type="inferred from homology"/>
<dbReference type="NCBIfam" id="NF006596">
    <property type="entry name" value="PRK09133.1"/>
    <property type="match status" value="1"/>
</dbReference>
<name>A0A7S8F302_9SPHN</name>